<feature type="transmembrane region" description="Helical" evidence="7">
    <location>
        <begin position="57"/>
        <end position="77"/>
    </location>
</feature>
<dbReference type="PANTHER" id="PTHR40064:SF1">
    <property type="entry name" value="MEMBRANE PROTEIN"/>
    <property type="match status" value="1"/>
</dbReference>
<feature type="domain" description="Putative aromatic acid exporter C-terminal" evidence="8">
    <location>
        <begin position="151"/>
        <end position="316"/>
    </location>
</feature>
<sequence>MSFLTNNTAIRVVKLTLGTILAIHLADILGLHYSFSAGIIAMLSIMDTRLLTLKIAFQRLMSLVLGLILGVGLFYYFGYSLEVFAILLLIYIPLSLRFNLISGLVPSCVLLSHFINAKSVDVAIIYNAFGLMFVGLGVATLFNLYMPSYKKQIEQMQRQVEGLISHIMGNLAKQLALALGDKQAETQKLYQQLNAQLALMEKTVQQERENNLFSHSLFDVDYTVFRQSQAVILRYMIDNAFLIKFPQEDGKTLAEIFQLASQQINREIIPEALSAQLQAMFSRFRQYDLPTERVAFEERALIYQLMTDYQRFLDLKYNFVKKHYINQ</sequence>
<evidence type="ECO:0000313" key="9">
    <source>
        <dbReference type="EMBL" id="RPE83521.1"/>
    </source>
</evidence>
<organism evidence="9 10">
    <name type="scientific">Vespertiliibacter pulmonis</name>
    <dbReference type="NCBI Taxonomy" id="1443036"/>
    <lineage>
        <taxon>Bacteria</taxon>
        <taxon>Pseudomonadati</taxon>
        <taxon>Pseudomonadota</taxon>
        <taxon>Gammaproteobacteria</taxon>
        <taxon>Pasteurellales</taxon>
        <taxon>Pasteurellaceae</taxon>
        <taxon>Vespertiliibacter</taxon>
    </lineage>
</organism>
<evidence type="ECO:0000256" key="4">
    <source>
        <dbReference type="ARBA" id="ARBA00022989"/>
    </source>
</evidence>
<dbReference type="Pfam" id="PF06081">
    <property type="entry name" value="ArAE_1"/>
    <property type="match status" value="1"/>
</dbReference>
<name>A0A3N4VWQ8_9PAST</name>
<evidence type="ECO:0000256" key="7">
    <source>
        <dbReference type="SAM" id="Phobius"/>
    </source>
</evidence>
<evidence type="ECO:0000256" key="5">
    <source>
        <dbReference type="ARBA" id="ARBA00023136"/>
    </source>
</evidence>
<keyword evidence="3 7" id="KW-0812">Transmembrane</keyword>
<dbReference type="EMBL" id="RKQP01000003">
    <property type="protein sequence ID" value="RPE83521.1"/>
    <property type="molecule type" value="Genomic_DNA"/>
</dbReference>
<evidence type="ECO:0000256" key="6">
    <source>
        <dbReference type="SAM" id="Coils"/>
    </source>
</evidence>
<protein>
    <submittedName>
        <fullName evidence="9">Uncharacterized membrane protein YgaE (UPF0421/DUF939 family)</fullName>
    </submittedName>
</protein>
<feature type="transmembrane region" description="Helical" evidence="7">
    <location>
        <begin position="83"/>
        <end position="111"/>
    </location>
</feature>
<dbReference type="OrthoDB" id="357521at2"/>
<keyword evidence="6" id="KW-0175">Coiled coil</keyword>
<keyword evidence="4 7" id="KW-1133">Transmembrane helix</keyword>
<evidence type="ECO:0000313" key="10">
    <source>
        <dbReference type="Proteomes" id="UP000281691"/>
    </source>
</evidence>
<comment type="subcellular location">
    <subcellularLocation>
        <location evidence="1">Cell membrane</location>
        <topology evidence="1">Multi-pass membrane protein</topology>
    </subcellularLocation>
</comment>
<comment type="caution">
    <text evidence="9">The sequence shown here is derived from an EMBL/GenBank/DDBJ whole genome shotgun (WGS) entry which is preliminary data.</text>
</comment>
<dbReference type="RefSeq" id="WP_124211377.1">
    <property type="nucleotide sequence ID" value="NZ_CP016615.1"/>
</dbReference>
<dbReference type="PANTHER" id="PTHR40064">
    <property type="entry name" value="MEMBRANE PROTEIN-RELATED"/>
    <property type="match status" value="1"/>
</dbReference>
<proteinExistence type="predicted"/>
<evidence type="ECO:0000259" key="8">
    <source>
        <dbReference type="Pfam" id="PF11728"/>
    </source>
</evidence>
<dbReference type="GO" id="GO:0005886">
    <property type="term" value="C:plasma membrane"/>
    <property type="evidence" value="ECO:0007669"/>
    <property type="project" value="UniProtKB-SubCell"/>
</dbReference>
<evidence type="ECO:0000256" key="2">
    <source>
        <dbReference type="ARBA" id="ARBA00022475"/>
    </source>
</evidence>
<dbReference type="Proteomes" id="UP000281691">
    <property type="component" value="Unassembled WGS sequence"/>
</dbReference>
<dbReference type="InterPro" id="IPR010343">
    <property type="entry name" value="ArAE_1"/>
</dbReference>
<feature type="transmembrane region" description="Helical" evidence="7">
    <location>
        <begin position="20"/>
        <end position="45"/>
    </location>
</feature>
<dbReference type="InterPro" id="IPR021062">
    <property type="entry name" value="ArAE_1_C"/>
</dbReference>
<dbReference type="InterPro" id="IPR038323">
    <property type="entry name" value="ArAE_1_C_sf"/>
</dbReference>
<feature type="coiled-coil region" evidence="6">
    <location>
        <begin position="183"/>
        <end position="210"/>
    </location>
</feature>
<feature type="transmembrane region" description="Helical" evidence="7">
    <location>
        <begin position="123"/>
        <end position="146"/>
    </location>
</feature>
<dbReference type="InterPro" id="IPR052984">
    <property type="entry name" value="UPF0421"/>
</dbReference>
<dbReference type="AlphaFoldDB" id="A0A3N4VWQ8"/>
<keyword evidence="10" id="KW-1185">Reference proteome</keyword>
<evidence type="ECO:0000256" key="1">
    <source>
        <dbReference type="ARBA" id="ARBA00004651"/>
    </source>
</evidence>
<accession>A0A3N4VWQ8</accession>
<dbReference type="Pfam" id="PF11728">
    <property type="entry name" value="ArAE_1_C"/>
    <property type="match status" value="1"/>
</dbReference>
<dbReference type="Gene3D" id="1.20.120.940">
    <property type="entry name" value="Putative aromatic acid exporter, C-terminal domain"/>
    <property type="match status" value="1"/>
</dbReference>
<keyword evidence="2" id="KW-1003">Cell membrane</keyword>
<reference evidence="9 10" key="1">
    <citation type="submission" date="2018-11" db="EMBL/GenBank/DDBJ databases">
        <title>Genomic Encyclopedia of Type Strains, Phase IV (KMG-IV): sequencing the most valuable type-strain genomes for metagenomic binning, comparative biology and taxonomic classification.</title>
        <authorList>
            <person name="Goeker M."/>
        </authorList>
    </citation>
    <scope>NUCLEOTIDE SEQUENCE [LARGE SCALE GENOMIC DNA]</scope>
    <source>
        <strain evidence="9 10">DSM 27238</strain>
    </source>
</reference>
<evidence type="ECO:0000256" key="3">
    <source>
        <dbReference type="ARBA" id="ARBA00022692"/>
    </source>
</evidence>
<keyword evidence="5 7" id="KW-0472">Membrane</keyword>
<gene>
    <name evidence="9" type="ORF">EDC46_1214</name>
</gene>